<evidence type="ECO:0000313" key="11">
    <source>
        <dbReference type="EMBL" id="WGV15408.1"/>
    </source>
</evidence>
<keyword evidence="2" id="KW-1003">Cell membrane</keyword>
<dbReference type="Pfam" id="PF03023">
    <property type="entry name" value="MurJ"/>
    <property type="match status" value="1"/>
</dbReference>
<proteinExistence type="inferred from homology"/>
<feature type="transmembrane region" description="Helical" evidence="10">
    <location>
        <begin position="152"/>
        <end position="171"/>
    </location>
</feature>
<feature type="transmembrane region" description="Helical" evidence="10">
    <location>
        <begin position="406"/>
        <end position="427"/>
    </location>
</feature>
<comment type="subcellular location">
    <subcellularLocation>
        <location evidence="1">Cell membrane</location>
        <topology evidence="1">Multi-pass membrane protein</topology>
    </subcellularLocation>
</comment>
<feature type="transmembrane region" description="Helical" evidence="10">
    <location>
        <begin position="41"/>
        <end position="65"/>
    </location>
</feature>
<reference evidence="11 12" key="1">
    <citation type="submission" date="2023-04" db="EMBL/GenBank/DDBJ databases">
        <title>YMD61, complete Genome.</title>
        <authorList>
            <person name="Zhang J."/>
        </authorList>
    </citation>
    <scope>NUCLEOTIDE SEQUENCE [LARGE SCALE GENOMIC DNA]</scope>
    <source>
        <strain evidence="11 12">YMD61</strain>
    </source>
</reference>
<sequence length="502" mass="52634">MKSVLFASALVSFVLLLGRLSGFVRETLLAASFGPTAMADAAIVLLTLPDLMVGLLLAGGFNAVLIPAIKQAEGDARIALVHRTALLIGLGFLVLAGVLASVPQFAMGLLAPTLEEGTLPQLDLAFRLSLIALPIVGVIGVAAAYLNSIGRFAVPSLSVLLFNVTLCFYLLGQHRPAHGLVGFALAILLASMLRFGLHLAFMGPVLRMSRFKAQAHVITPLRFDFAKRFFLGVLGLGITVAAPVVFRTLSAATGEGNLALFSFALKLFELPSAILIAPVVIVMIPKLAAMTAAAQASQFEDALLTAIHAGVALALSAACVAYVFALPVAQSVYGYGAMGEADVEQVAQVTAILMLGLPGLCVVQLGAAALSAKGRVDLVAIWAIMLLCLCGIGAFVVQRWSASNYLALAAIGLSTYNSMLAVTYLSCLFGWRIPSALRLWTLIWLIVRCGGVIIPFGLILTYLGDRIGHWGGVGLALVAGVVLLVVNLGPLRALRRLQIDSE</sequence>
<feature type="transmembrane region" description="Helical" evidence="10">
    <location>
        <begin position="439"/>
        <end position="463"/>
    </location>
</feature>
<evidence type="ECO:0000256" key="9">
    <source>
        <dbReference type="ARBA" id="ARBA00061532"/>
    </source>
</evidence>
<feature type="transmembrane region" description="Helical" evidence="10">
    <location>
        <begin position="379"/>
        <end position="400"/>
    </location>
</feature>
<feature type="transmembrane region" description="Helical" evidence="10">
    <location>
        <begin position="270"/>
        <end position="290"/>
    </location>
</feature>
<feature type="transmembrane region" description="Helical" evidence="10">
    <location>
        <begin position="177"/>
        <end position="201"/>
    </location>
</feature>
<evidence type="ECO:0000256" key="2">
    <source>
        <dbReference type="ARBA" id="ARBA00022475"/>
    </source>
</evidence>
<dbReference type="PANTHER" id="PTHR47019">
    <property type="entry name" value="LIPID II FLIPPASE MURJ"/>
    <property type="match status" value="1"/>
</dbReference>
<dbReference type="InterPro" id="IPR004268">
    <property type="entry name" value="MurJ"/>
</dbReference>
<evidence type="ECO:0000256" key="8">
    <source>
        <dbReference type="ARBA" id="ARBA00060041"/>
    </source>
</evidence>
<keyword evidence="7 10" id="KW-0472">Membrane</keyword>
<keyword evidence="5" id="KW-0573">Peptidoglycan synthesis</keyword>
<keyword evidence="12" id="KW-1185">Reference proteome</keyword>
<keyword evidence="6 10" id="KW-1133">Transmembrane helix</keyword>
<accession>A0ABY8Q424</accession>
<feature type="transmembrane region" description="Helical" evidence="10">
    <location>
        <begin position="126"/>
        <end position="145"/>
    </location>
</feature>
<evidence type="ECO:0000256" key="5">
    <source>
        <dbReference type="ARBA" id="ARBA00022984"/>
    </source>
</evidence>
<dbReference type="Proteomes" id="UP001230978">
    <property type="component" value="Chromosome"/>
</dbReference>
<comment type="similarity">
    <text evidence="9">Belongs to the MurJ/MviN family.</text>
</comment>
<feature type="transmembrane region" description="Helical" evidence="10">
    <location>
        <begin position="302"/>
        <end position="325"/>
    </location>
</feature>
<feature type="transmembrane region" description="Helical" evidence="10">
    <location>
        <begin position="229"/>
        <end position="250"/>
    </location>
</feature>
<feature type="transmembrane region" description="Helical" evidence="10">
    <location>
        <begin position="345"/>
        <end position="367"/>
    </location>
</feature>
<evidence type="ECO:0000256" key="3">
    <source>
        <dbReference type="ARBA" id="ARBA00022692"/>
    </source>
</evidence>
<evidence type="ECO:0000256" key="10">
    <source>
        <dbReference type="SAM" id="Phobius"/>
    </source>
</evidence>
<evidence type="ECO:0000256" key="1">
    <source>
        <dbReference type="ARBA" id="ARBA00004651"/>
    </source>
</evidence>
<feature type="transmembrane region" description="Helical" evidence="10">
    <location>
        <begin position="469"/>
        <end position="489"/>
    </location>
</feature>
<name>A0ABY8Q424_9RHOB</name>
<protein>
    <submittedName>
        <fullName evidence="11">Lipid II flippase MurJ</fullName>
    </submittedName>
</protein>
<feature type="transmembrane region" description="Helical" evidence="10">
    <location>
        <begin position="85"/>
        <end position="106"/>
    </location>
</feature>
<keyword evidence="4" id="KW-0133">Cell shape</keyword>
<organism evidence="11 12">
    <name type="scientific">Fuscovulum ytuae</name>
    <dbReference type="NCBI Taxonomy" id="3042299"/>
    <lineage>
        <taxon>Bacteria</taxon>
        <taxon>Pseudomonadati</taxon>
        <taxon>Pseudomonadota</taxon>
        <taxon>Alphaproteobacteria</taxon>
        <taxon>Rhodobacterales</taxon>
        <taxon>Paracoccaceae</taxon>
        <taxon>Fuscovulum</taxon>
    </lineage>
</organism>
<comment type="function">
    <text evidence="8">Involved in peptidoglycan biosynthesis. Transports lipid-linked peptidoglycan precursors from the inner to the outer leaflet of the cytoplasmic membrane.</text>
</comment>
<dbReference type="PANTHER" id="PTHR47019:SF1">
    <property type="entry name" value="LIPID II FLIPPASE MURJ"/>
    <property type="match status" value="1"/>
</dbReference>
<gene>
    <name evidence="11" type="ORF">QF092_14225</name>
</gene>
<dbReference type="EMBL" id="CP124535">
    <property type="protein sequence ID" value="WGV15408.1"/>
    <property type="molecule type" value="Genomic_DNA"/>
</dbReference>
<dbReference type="RefSeq" id="WP_281464751.1">
    <property type="nucleotide sequence ID" value="NZ_CP124535.1"/>
</dbReference>
<dbReference type="InterPro" id="IPR051050">
    <property type="entry name" value="Lipid_II_flippase_MurJ/MviN"/>
</dbReference>
<evidence type="ECO:0000313" key="12">
    <source>
        <dbReference type="Proteomes" id="UP001230978"/>
    </source>
</evidence>
<keyword evidence="3 10" id="KW-0812">Transmembrane</keyword>
<evidence type="ECO:0000256" key="7">
    <source>
        <dbReference type="ARBA" id="ARBA00023136"/>
    </source>
</evidence>
<evidence type="ECO:0000256" key="4">
    <source>
        <dbReference type="ARBA" id="ARBA00022960"/>
    </source>
</evidence>
<dbReference type="PRINTS" id="PR01806">
    <property type="entry name" value="VIRFACTRMVIN"/>
</dbReference>
<evidence type="ECO:0000256" key="6">
    <source>
        <dbReference type="ARBA" id="ARBA00022989"/>
    </source>
</evidence>